<dbReference type="STRING" id="366584.SAMN05216377_103251"/>
<dbReference type="PANTHER" id="PTHR40761:SF1">
    <property type="entry name" value="CONSERVED INTEGRAL MEMBRANE ALANINE VALINE AND LEUCINE RICH PROTEIN-RELATED"/>
    <property type="match status" value="1"/>
</dbReference>
<evidence type="ECO:0000313" key="2">
    <source>
        <dbReference type="EMBL" id="SDF09699.1"/>
    </source>
</evidence>
<keyword evidence="1" id="KW-1133">Transmembrane helix</keyword>
<evidence type="ECO:0000313" key="3">
    <source>
        <dbReference type="Proteomes" id="UP000198967"/>
    </source>
</evidence>
<feature type="transmembrane region" description="Helical" evidence="1">
    <location>
        <begin position="166"/>
        <end position="187"/>
    </location>
</feature>
<dbReference type="PANTHER" id="PTHR40761">
    <property type="entry name" value="CONSERVED INTEGRAL MEMBRANE ALANINE VALINE AND LEUCINE RICH PROTEIN-RELATED"/>
    <property type="match status" value="1"/>
</dbReference>
<feature type="transmembrane region" description="Helical" evidence="1">
    <location>
        <begin position="6"/>
        <end position="25"/>
    </location>
</feature>
<accession>A0A1G7IBG9</accession>
<feature type="transmembrane region" description="Helical" evidence="1">
    <location>
        <begin position="230"/>
        <end position="250"/>
    </location>
</feature>
<sequence>MNGDLLIAVPAAVLGAAGFGLATAAQQRATHEVETAGTLDPRLLTRLLRRPMWLLGLFSTIVALVLQLVALSFGAIAVVQPLLVTGVVFAAAFSSLMSRRRPDPLILLGALFCAVGIAAFLLLARPIPGAQEHIDVWNGLPLAIALAAAVVGCLVYASASRHPSRVLALALATGIMYGVTAGLMKVLTGQLAVGLLEPFHHATLYAVCVLGPIGFLLSQNTFQQGRMVSPAVAVITSADPVVAVLIGVYWLGERLDSSPALLAGQCLAAVVVIAGITFITWRGEHLLHEFDAERLATGRGGHDLAPG</sequence>
<organism evidence="2 3">
    <name type="scientific">Pseudonocardia oroxyli</name>
    <dbReference type="NCBI Taxonomy" id="366584"/>
    <lineage>
        <taxon>Bacteria</taxon>
        <taxon>Bacillati</taxon>
        <taxon>Actinomycetota</taxon>
        <taxon>Actinomycetes</taxon>
        <taxon>Pseudonocardiales</taxon>
        <taxon>Pseudonocardiaceae</taxon>
        <taxon>Pseudonocardia</taxon>
    </lineage>
</organism>
<keyword evidence="1" id="KW-0812">Transmembrane</keyword>
<dbReference type="AlphaFoldDB" id="A0A1G7IBG9"/>
<dbReference type="NCBIfam" id="NF038012">
    <property type="entry name" value="DMT_1"/>
    <property type="match status" value="1"/>
</dbReference>
<feature type="transmembrane region" description="Helical" evidence="1">
    <location>
        <begin position="136"/>
        <end position="159"/>
    </location>
</feature>
<feature type="transmembrane region" description="Helical" evidence="1">
    <location>
        <begin position="262"/>
        <end position="281"/>
    </location>
</feature>
<dbReference type="InterPro" id="IPR037185">
    <property type="entry name" value="EmrE-like"/>
</dbReference>
<feature type="transmembrane region" description="Helical" evidence="1">
    <location>
        <begin position="199"/>
        <end position="218"/>
    </location>
</feature>
<feature type="transmembrane region" description="Helical" evidence="1">
    <location>
        <begin position="75"/>
        <end position="93"/>
    </location>
</feature>
<dbReference type="EMBL" id="FNBE01000003">
    <property type="protein sequence ID" value="SDF09699.1"/>
    <property type="molecule type" value="Genomic_DNA"/>
</dbReference>
<proteinExistence type="predicted"/>
<name>A0A1G7IBG9_PSEOR</name>
<keyword evidence="3" id="KW-1185">Reference proteome</keyword>
<evidence type="ECO:0000256" key="1">
    <source>
        <dbReference type="SAM" id="Phobius"/>
    </source>
</evidence>
<dbReference type="OrthoDB" id="3568345at2"/>
<feature type="transmembrane region" description="Helical" evidence="1">
    <location>
        <begin position="105"/>
        <end position="124"/>
    </location>
</feature>
<dbReference type="SUPFAM" id="SSF103481">
    <property type="entry name" value="Multidrug resistance efflux transporter EmrE"/>
    <property type="match status" value="2"/>
</dbReference>
<keyword evidence="1" id="KW-0472">Membrane</keyword>
<protein>
    <recommendedName>
        <fullName evidence="4">Magnesium transporter NIPA</fullName>
    </recommendedName>
</protein>
<gene>
    <name evidence="2" type="ORF">SAMN05216377_103251</name>
</gene>
<evidence type="ECO:0008006" key="4">
    <source>
        <dbReference type="Google" id="ProtNLM"/>
    </source>
</evidence>
<dbReference type="Proteomes" id="UP000198967">
    <property type="component" value="Unassembled WGS sequence"/>
</dbReference>
<reference evidence="2 3" key="1">
    <citation type="submission" date="2016-10" db="EMBL/GenBank/DDBJ databases">
        <authorList>
            <person name="de Groot N.N."/>
        </authorList>
    </citation>
    <scope>NUCLEOTIDE SEQUENCE [LARGE SCALE GENOMIC DNA]</scope>
    <source>
        <strain evidence="2 3">CGMCC 4.3143</strain>
    </source>
</reference>
<dbReference type="RefSeq" id="WP_093078115.1">
    <property type="nucleotide sequence ID" value="NZ_FNBE01000003.1"/>
</dbReference>
<feature type="transmembrane region" description="Helical" evidence="1">
    <location>
        <begin position="52"/>
        <end position="69"/>
    </location>
</feature>